<evidence type="ECO:0000313" key="3">
    <source>
        <dbReference type="RefSeq" id="XP_034100888.1"/>
    </source>
</evidence>
<name>A0A6P8WNG3_DROAB</name>
<gene>
    <name evidence="3" type="primary">LOC117565749</name>
</gene>
<dbReference type="GeneID" id="117565749"/>
<reference evidence="3" key="1">
    <citation type="submission" date="2025-08" db="UniProtKB">
        <authorList>
            <consortium name="RefSeq"/>
        </authorList>
    </citation>
    <scope>IDENTIFICATION</scope>
    <source>
        <strain evidence="3">15112-1751.03</strain>
        <tissue evidence="3">Whole Adult</tissue>
    </source>
</reference>
<feature type="signal peptide" evidence="1">
    <location>
        <begin position="1"/>
        <end position="18"/>
    </location>
</feature>
<keyword evidence="1" id="KW-0732">Signal</keyword>
<dbReference type="Proteomes" id="UP000515160">
    <property type="component" value="Chromosome 2L"/>
</dbReference>
<evidence type="ECO:0000256" key="1">
    <source>
        <dbReference type="SAM" id="SignalP"/>
    </source>
</evidence>
<dbReference type="AlphaFoldDB" id="A0A6P8WNG3"/>
<sequence length="175" mass="19968">MLFKYFPFILLCAQCLLAAPTREAVSAAAQHQLEQEAQAETINLLNSLFRAQIAYFSGVRAKLAPTTKRARDIEVYVTRLNEAIAEPDLDKKNAMWLNIFEQFSKSPLLLNKPEETGLSNAEYQVLLTDVKLQEITKSYIRDVSTYFFKMARISGKVVENGIDDYFAQANVRRHQ</sequence>
<dbReference type="RefSeq" id="XP_034100888.1">
    <property type="nucleotide sequence ID" value="XM_034244997.2"/>
</dbReference>
<protein>
    <submittedName>
        <fullName evidence="3">Uncharacterized protein LOC117565749</fullName>
    </submittedName>
</protein>
<evidence type="ECO:0000313" key="2">
    <source>
        <dbReference type="Proteomes" id="UP000515160"/>
    </source>
</evidence>
<feature type="chain" id="PRO_5028474701" evidence="1">
    <location>
        <begin position="19"/>
        <end position="175"/>
    </location>
</feature>
<organism evidence="2 3">
    <name type="scientific">Drosophila albomicans</name>
    <name type="common">Fruit fly</name>
    <dbReference type="NCBI Taxonomy" id="7291"/>
    <lineage>
        <taxon>Eukaryota</taxon>
        <taxon>Metazoa</taxon>
        <taxon>Ecdysozoa</taxon>
        <taxon>Arthropoda</taxon>
        <taxon>Hexapoda</taxon>
        <taxon>Insecta</taxon>
        <taxon>Pterygota</taxon>
        <taxon>Neoptera</taxon>
        <taxon>Endopterygota</taxon>
        <taxon>Diptera</taxon>
        <taxon>Brachycera</taxon>
        <taxon>Muscomorpha</taxon>
        <taxon>Ephydroidea</taxon>
        <taxon>Drosophilidae</taxon>
        <taxon>Drosophila</taxon>
    </lineage>
</organism>
<accession>A0A6P8WNG3</accession>
<keyword evidence="2" id="KW-1185">Reference proteome</keyword>
<proteinExistence type="predicted"/>
<dbReference type="OrthoDB" id="7979796at2759"/>